<keyword evidence="6" id="KW-1003">Cell membrane</keyword>
<keyword evidence="2 6" id="KW-0812">Transmembrane</keyword>
<dbReference type="Pfam" id="PF01061">
    <property type="entry name" value="ABC2_membrane"/>
    <property type="match status" value="1"/>
</dbReference>
<feature type="transmembrane region" description="Helical" evidence="6">
    <location>
        <begin position="78"/>
        <end position="103"/>
    </location>
</feature>
<evidence type="ECO:0000256" key="3">
    <source>
        <dbReference type="ARBA" id="ARBA00022989"/>
    </source>
</evidence>
<comment type="similarity">
    <text evidence="6">Belongs to the ABC-2 integral membrane protein family.</text>
</comment>
<dbReference type="PROSITE" id="PS51012">
    <property type="entry name" value="ABC_TM2"/>
    <property type="match status" value="1"/>
</dbReference>
<evidence type="ECO:0000256" key="4">
    <source>
        <dbReference type="ARBA" id="ARBA00023136"/>
    </source>
</evidence>
<keyword evidence="3 6" id="KW-1133">Transmembrane helix</keyword>
<evidence type="ECO:0000256" key="6">
    <source>
        <dbReference type="RuleBase" id="RU361157"/>
    </source>
</evidence>
<organism evidence="8 9">
    <name type="scientific">Prauserella isguenensis</name>
    <dbReference type="NCBI Taxonomy" id="1470180"/>
    <lineage>
        <taxon>Bacteria</taxon>
        <taxon>Bacillati</taxon>
        <taxon>Actinomycetota</taxon>
        <taxon>Actinomycetes</taxon>
        <taxon>Pseudonocardiales</taxon>
        <taxon>Pseudonocardiaceae</taxon>
        <taxon>Prauserella</taxon>
    </lineage>
</organism>
<dbReference type="InterPro" id="IPR000412">
    <property type="entry name" value="ABC_2_transport"/>
</dbReference>
<evidence type="ECO:0000259" key="7">
    <source>
        <dbReference type="PROSITE" id="PS51012"/>
    </source>
</evidence>
<feature type="transmembrane region" description="Helical" evidence="6">
    <location>
        <begin position="124"/>
        <end position="150"/>
    </location>
</feature>
<gene>
    <name evidence="8" type="ORF">FHS23_000794</name>
</gene>
<dbReference type="InterPro" id="IPR051784">
    <property type="entry name" value="Nod_factor_ABC_transporter"/>
</dbReference>
<feature type="domain" description="ABC transmembrane type-2" evidence="7">
    <location>
        <begin position="43"/>
        <end position="280"/>
    </location>
</feature>
<sequence>MTHGTTTPGPAADDTVGNRMRWTLSDYRVVVGQEFAHLVRQPANFAWQLGFPVVMVLLFVYVFGSAMDVTGQGAGVGYIGYAMPGLFAMTMAFGFMNTAFAVADMKEKGFIDRVRSMPMASSAIVVGRNLADTIQAAVDLAVLAVIALLIGWSSDGSLAETLAAFALLLWLRFSLIWVGIWIGLLVNGTQQAGNLFALAFPFGMISSVFTPPELMPSWLQPVAEWNPVSATATSIRELFGNPVPIGDAWPEVHAMTAAIIWPLVITAIFLPLGVRRFRNLGR</sequence>
<dbReference type="PANTHER" id="PTHR43229">
    <property type="entry name" value="NODULATION PROTEIN J"/>
    <property type="match status" value="1"/>
</dbReference>
<comment type="caution">
    <text evidence="8">The sequence shown here is derived from an EMBL/GenBank/DDBJ whole genome shotgun (WGS) entry which is preliminary data.</text>
</comment>
<feature type="transmembrane region" description="Helical" evidence="6">
    <location>
        <begin position="162"/>
        <end position="185"/>
    </location>
</feature>
<dbReference type="AlphaFoldDB" id="A0A839RYY3"/>
<evidence type="ECO:0000313" key="8">
    <source>
        <dbReference type="EMBL" id="MBB3049799.1"/>
    </source>
</evidence>
<feature type="transmembrane region" description="Helical" evidence="6">
    <location>
        <begin position="252"/>
        <end position="274"/>
    </location>
</feature>
<dbReference type="GO" id="GO:0046677">
    <property type="term" value="P:response to antibiotic"/>
    <property type="evidence" value="ECO:0007669"/>
    <property type="project" value="UniProtKB-KW"/>
</dbReference>
<protein>
    <recommendedName>
        <fullName evidence="6">Transport permease protein</fullName>
    </recommendedName>
</protein>
<reference evidence="8 9" key="1">
    <citation type="submission" date="2020-08" db="EMBL/GenBank/DDBJ databases">
        <title>Genomic Encyclopedia of Type Strains, Phase III (KMG-III): the genomes of soil and plant-associated and newly described type strains.</title>
        <authorList>
            <person name="Whitman W."/>
        </authorList>
    </citation>
    <scope>NUCLEOTIDE SEQUENCE [LARGE SCALE GENOMIC DNA]</scope>
    <source>
        <strain evidence="8 9">CECT 8577</strain>
    </source>
</reference>
<name>A0A839RYY3_9PSEU</name>
<dbReference type="EMBL" id="JACHWU010000001">
    <property type="protein sequence ID" value="MBB3049799.1"/>
    <property type="molecule type" value="Genomic_DNA"/>
</dbReference>
<dbReference type="InterPro" id="IPR013525">
    <property type="entry name" value="ABC2_TM"/>
</dbReference>
<comment type="subcellular location">
    <subcellularLocation>
        <location evidence="6">Cell membrane</location>
        <topology evidence="6">Multi-pass membrane protein</topology>
    </subcellularLocation>
    <subcellularLocation>
        <location evidence="1">Membrane</location>
        <topology evidence="1">Multi-pass membrane protein</topology>
    </subcellularLocation>
</comment>
<keyword evidence="4 6" id="KW-0472">Membrane</keyword>
<dbReference type="Proteomes" id="UP000550714">
    <property type="component" value="Unassembled WGS sequence"/>
</dbReference>
<evidence type="ECO:0000313" key="9">
    <source>
        <dbReference type="Proteomes" id="UP000550714"/>
    </source>
</evidence>
<evidence type="ECO:0000256" key="2">
    <source>
        <dbReference type="ARBA" id="ARBA00022692"/>
    </source>
</evidence>
<dbReference type="InterPro" id="IPR047817">
    <property type="entry name" value="ABC2_TM_bact-type"/>
</dbReference>
<proteinExistence type="inferred from homology"/>
<feature type="transmembrane region" description="Helical" evidence="6">
    <location>
        <begin position="45"/>
        <end position="66"/>
    </location>
</feature>
<keyword evidence="5" id="KW-0046">Antibiotic resistance</keyword>
<dbReference type="GO" id="GO:0043190">
    <property type="term" value="C:ATP-binding cassette (ABC) transporter complex"/>
    <property type="evidence" value="ECO:0007669"/>
    <property type="project" value="InterPro"/>
</dbReference>
<evidence type="ECO:0000256" key="5">
    <source>
        <dbReference type="ARBA" id="ARBA00023251"/>
    </source>
</evidence>
<evidence type="ECO:0000256" key="1">
    <source>
        <dbReference type="ARBA" id="ARBA00004141"/>
    </source>
</evidence>
<keyword evidence="9" id="KW-1185">Reference proteome</keyword>
<keyword evidence="6" id="KW-0813">Transport</keyword>
<feature type="transmembrane region" description="Helical" evidence="6">
    <location>
        <begin position="192"/>
        <end position="209"/>
    </location>
</feature>
<dbReference type="GO" id="GO:0140359">
    <property type="term" value="F:ABC-type transporter activity"/>
    <property type="evidence" value="ECO:0007669"/>
    <property type="project" value="InterPro"/>
</dbReference>
<dbReference type="PIRSF" id="PIRSF006648">
    <property type="entry name" value="DrrB"/>
    <property type="match status" value="1"/>
</dbReference>
<dbReference type="RefSeq" id="WP_183647880.1">
    <property type="nucleotide sequence ID" value="NZ_JACHWU010000001.1"/>
</dbReference>
<accession>A0A839RYY3</accession>
<dbReference type="PANTHER" id="PTHR43229:SF2">
    <property type="entry name" value="NODULATION PROTEIN J"/>
    <property type="match status" value="1"/>
</dbReference>